<proteinExistence type="inferred from homology"/>
<dbReference type="PANTHER" id="PTHR43178">
    <property type="entry name" value="DIHYDROLIPOAMIDE ACETYLTRANSFERASE COMPONENT OF PYRUVATE DEHYDROGENASE COMPLEX"/>
    <property type="match status" value="1"/>
</dbReference>
<dbReference type="OrthoDB" id="9805770at2"/>
<evidence type="ECO:0000259" key="10">
    <source>
        <dbReference type="PROSITE" id="PS51826"/>
    </source>
</evidence>
<evidence type="ECO:0000256" key="7">
    <source>
        <dbReference type="RuleBase" id="RU003423"/>
    </source>
</evidence>
<dbReference type="CDD" id="cd06849">
    <property type="entry name" value="lipoyl_domain"/>
    <property type="match status" value="1"/>
</dbReference>
<organism evidence="11 12">
    <name type="scientific">Geobacter argillaceus</name>
    <dbReference type="NCBI Taxonomy" id="345631"/>
    <lineage>
        <taxon>Bacteria</taxon>
        <taxon>Pseudomonadati</taxon>
        <taxon>Thermodesulfobacteriota</taxon>
        <taxon>Desulfuromonadia</taxon>
        <taxon>Geobacterales</taxon>
        <taxon>Geobacteraceae</taxon>
        <taxon>Geobacter</taxon>
    </lineage>
</organism>
<comment type="similarity">
    <text evidence="2 7">Belongs to the 2-oxoacid dehydrogenase family.</text>
</comment>
<feature type="domain" description="Lipoyl-binding" evidence="9">
    <location>
        <begin position="2"/>
        <end position="79"/>
    </location>
</feature>
<dbReference type="InterPro" id="IPR003016">
    <property type="entry name" value="2-oxoA_DH_lipoyl-BS"/>
</dbReference>
<evidence type="ECO:0000313" key="11">
    <source>
        <dbReference type="EMBL" id="TWJ17491.1"/>
    </source>
</evidence>
<dbReference type="EC" id="2.3.1.-" evidence="7"/>
<dbReference type="InterPro" id="IPR023213">
    <property type="entry name" value="CAT-like_dom_sf"/>
</dbReference>
<dbReference type="GO" id="GO:0005737">
    <property type="term" value="C:cytoplasm"/>
    <property type="evidence" value="ECO:0007669"/>
    <property type="project" value="TreeGrafter"/>
</dbReference>
<dbReference type="RefSeq" id="WP_145024249.1">
    <property type="nucleotide sequence ID" value="NZ_VLLN01000021.1"/>
</dbReference>
<gene>
    <name evidence="11" type="ORF">JN12_03030</name>
</gene>
<dbReference type="InterPro" id="IPR001078">
    <property type="entry name" value="2-oxoacid_DH_actylTfrase"/>
</dbReference>
<evidence type="ECO:0000256" key="6">
    <source>
        <dbReference type="ARBA" id="ARBA00023315"/>
    </source>
</evidence>
<reference evidence="11 12" key="1">
    <citation type="submission" date="2019-07" db="EMBL/GenBank/DDBJ databases">
        <title>Genomic Encyclopedia of Archaeal and Bacterial Type Strains, Phase II (KMG-II): from individual species to whole genera.</title>
        <authorList>
            <person name="Goeker M."/>
        </authorList>
    </citation>
    <scope>NUCLEOTIDE SEQUENCE [LARGE SCALE GENOMIC DNA]</scope>
    <source>
        <strain evidence="11 12">ATCC BAA-1139</strain>
    </source>
</reference>
<comment type="cofactor">
    <cofactor evidence="1 7">
        <name>(R)-lipoate</name>
        <dbReference type="ChEBI" id="CHEBI:83088"/>
    </cofactor>
</comment>
<dbReference type="InterPro" id="IPR050743">
    <property type="entry name" value="2-oxoacid_DH_E2_comp"/>
</dbReference>
<dbReference type="SUPFAM" id="SSF52777">
    <property type="entry name" value="CoA-dependent acyltransferases"/>
    <property type="match status" value="1"/>
</dbReference>
<dbReference type="GO" id="GO:0016407">
    <property type="term" value="F:acetyltransferase activity"/>
    <property type="evidence" value="ECO:0007669"/>
    <property type="project" value="TreeGrafter"/>
</dbReference>
<keyword evidence="12" id="KW-1185">Reference proteome</keyword>
<dbReference type="Pfam" id="PF02817">
    <property type="entry name" value="E3_binding"/>
    <property type="match status" value="2"/>
</dbReference>
<feature type="domain" description="Peripheral subunit-binding (PSBD)" evidence="10">
    <location>
        <begin position="158"/>
        <end position="195"/>
    </location>
</feature>
<dbReference type="Proteomes" id="UP000319449">
    <property type="component" value="Unassembled WGS sequence"/>
</dbReference>
<keyword evidence="5 7" id="KW-0450">Lipoyl</keyword>
<evidence type="ECO:0000259" key="9">
    <source>
        <dbReference type="PROSITE" id="PS50968"/>
    </source>
</evidence>
<feature type="domain" description="Peripheral subunit-binding (PSBD)" evidence="10">
    <location>
        <begin position="117"/>
        <end position="154"/>
    </location>
</feature>
<comment type="subunit">
    <text evidence="3">Forms a 24-polypeptide structural core with octahedral symmetry.</text>
</comment>
<feature type="region of interest" description="Disordered" evidence="8">
    <location>
        <begin position="93"/>
        <end position="122"/>
    </location>
</feature>
<dbReference type="InterPro" id="IPR036625">
    <property type="entry name" value="E3-bd_dom_sf"/>
</dbReference>
<evidence type="ECO:0000256" key="5">
    <source>
        <dbReference type="ARBA" id="ARBA00022823"/>
    </source>
</evidence>
<comment type="caution">
    <text evidence="11">The sequence shown here is derived from an EMBL/GenBank/DDBJ whole genome shotgun (WGS) entry which is preliminary data.</text>
</comment>
<evidence type="ECO:0000256" key="2">
    <source>
        <dbReference type="ARBA" id="ARBA00007317"/>
    </source>
</evidence>
<dbReference type="Gene3D" id="4.10.320.10">
    <property type="entry name" value="E3-binding domain"/>
    <property type="match status" value="2"/>
</dbReference>
<evidence type="ECO:0000256" key="3">
    <source>
        <dbReference type="ARBA" id="ARBA00011484"/>
    </source>
</evidence>
<dbReference type="Gene3D" id="2.40.50.100">
    <property type="match status" value="1"/>
</dbReference>
<dbReference type="InterPro" id="IPR011053">
    <property type="entry name" value="Single_hybrid_motif"/>
</dbReference>
<sequence>MPVPINIPKLGMSMAAADLVEWKACEGDRVEQGTVVLTIETEKVSWDVEAPAAGFLRIMEPSGKTVKVGAQVAWVAATREEYEALARQLPEATVPQVPAAAGPEERGAEPAPTRPVPSSPAARRLAGELGVDLATVQGTGPGGRITEKDVAEAAAKPRATPLALKIAEQEGLDLATVNGTGPGGKIGKADVEQALGAKQPATQTSSGALRVVPMTGMRKTIADNMYASLHNTAQVTVSAEVDVTESLSFLASAQQRYGKNGAVKVSFTDVLVMAVARALRRVPVLNSNLTRDEIILFDDVHLGIAVAVPEGLIVPVLRNAERKGLLEIARESRELAGKAREGRLGMEEITGGTFTISNVSMFEIDGSTPILKPPETGILAAGRIRARPAVVDGEITIREMTTLSLTFDHRVVDGAEVGEFMGHLGAYLASPTMMLT</sequence>
<keyword evidence="11" id="KW-0670">Pyruvate</keyword>
<name>A0A562VI40_9BACT</name>
<dbReference type="AlphaFoldDB" id="A0A562VI40"/>
<dbReference type="EMBL" id="VLLN01000021">
    <property type="protein sequence ID" value="TWJ17491.1"/>
    <property type="molecule type" value="Genomic_DNA"/>
</dbReference>
<evidence type="ECO:0000256" key="4">
    <source>
        <dbReference type="ARBA" id="ARBA00022679"/>
    </source>
</evidence>
<dbReference type="SUPFAM" id="SSF51230">
    <property type="entry name" value="Single hybrid motif"/>
    <property type="match status" value="1"/>
</dbReference>
<evidence type="ECO:0000313" key="12">
    <source>
        <dbReference type="Proteomes" id="UP000319449"/>
    </source>
</evidence>
<evidence type="ECO:0000256" key="1">
    <source>
        <dbReference type="ARBA" id="ARBA00001938"/>
    </source>
</evidence>
<dbReference type="Pfam" id="PF00198">
    <property type="entry name" value="2-oxoacid_dh"/>
    <property type="match status" value="1"/>
</dbReference>
<protein>
    <recommendedName>
        <fullName evidence="7">Dihydrolipoamide acetyltransferase component of pyruvate dehydrogenase complex</fullName>
        <ecNumber evidence="7">2.3.1.-</ecNumber>
    </recommendedName>
</protein>
<keyword evidence="4 7" id="KW-0808">Transferase</keyword>
<dbReference type="Gene3D" id="3.30.559.10">
    <property type="entry name" value="Chloramphenicol acetyltransferase-like domain"/>
    <property type="match status" value="1"/>
</dbReference>
<dbReference type="PROSITE" id="PS00189">
    <property type="entry name" value="LIPOYL"/>
    <property type="match status" value="1"/>
</dbReference>
<dbReference type="InterPro" id="IPR000089">
    <property type="entry name" value="Biotin_lipoyl"/>
</dbReference>
<dbReference type="PROSITE" id="PS51826">
    <property type="entry name" value="PSBD"/>
    <property type="match status" value="2"/>
</dbReference>
<dbReference type="PANTHER" id="PTHR43178:SF5">
    <property type="entry name" value="LIPOAMIDE ACYLTRANSFERASE COMPONENT OF BRANCHED-CHAIN ALPHA-KETO ACID DEHYDROGENASE COMPLEX, MITOCHONDRIAL"/>
    <property type="match status" value="1"/>
</dbReference>
<dbReference type="Pfam" id="PF00364">
    <property type="entry name" value="Biotin_lipoyl"/>
    <property type="match status" value="1"/>
</dbReference>
<dbReference type="PROSITE" id="PS50968">
    <property type="entry name" value="BIOTINYL_LIPOYL"/>
    <property type="match status" value="1"/>
</dbReference>
<dbReference type="SUPFAM" id="SSF47005">
    <property type="entry name" value="Peripheral subunit-binding domain of 2-oxo acid dehydrogenase complex"/>
    <property type="match status" value="2"/>
</dbReference>
<evidence type="ECO:0000256" key="8">
    <source>
        <dbReference type="SAM" id="MobiDB-lite"/>
    </source>
</evidence>
<keyword evidence="6 7" id="KW-0012">Acyltransferase</keyword>
<dbReference type="InterPro" id="IPR004167">
    <property type="entry name" value="PSBD"/>
</dbReference>
<dbReference type="GO" id="GO:0031405">
    <property type="term" value="F:lipoic acid binding"/>
    <property type="evidence" value="ECO:0007669"/>
    <property type="project" value="TreeGrafter"/>
</dbReference>
<accession>A0A562VI40</accession>